<comment type="caution">
    <text evidence="1">The sequence shown here is derived from an EMBL/GenBank/DDBJ whole genome shotgun (WGS) entry which is preliminary data.</text>
</comment>
<keyword evidence="2" id="KW-1185">Reference proteome</keyword>
<protein>
    <submittedName>
        <fullName evidence="1">Uncharacterized protein</fullName>
    </submittedName>
</protein>
<gene>
    <name evidence="1" type="ORF">CEXT_458051</name>
</gene>
<organism evidence="1 2">
    <name type="scientific">Caerostris extrusa</name>
    <name type="common">Bark spider</name>
    <name type="synonym">Caerostris bankana</name>
    <dbReference type="NCBI Taxonomy" id="172846"/>
    <lineage>
        <taxon>Eukaryota</taxon>
        <taxon>Metazoa</taxon>
        <taxon>Ecdysozoa</taxon>
        <taxon>Arthropoda</taxon>
        <taxon>Chelicerata</taxon>
        <taxon>Arachnida</taxon>
        <taxon>Araneae</taxon>
        <taxon>Araneomorphae</taxon>
        <taxon>Entelegynae</taxon>
        <taxon>Araneoidea</taxon>
        <taxon>Araneidae</taxon>
        <taxon>Caerostris</taxon>
    </lineage>
</organism>
<reference evidence="1 2" key="1">
    <citation type="submission" date="2021-06" db="EMBL/GenBank/DDBJ databases">
        <title>Caerostris extrusa draft genome.</title>
        <authorList>
            <person name="Kono N."/>
            <person name="Arakawa K."/>
        </authorList>
    </citation>
    <scope>NUCLEOTIDE SEQUENCE [LARGE SCALE GENOMIC DNA]</scope>
</reference>
<accession>A0AAV4WWU4</accession>
<dbReference type="AlphaFoldDB" id="A0AAV4WWU4"/>
<evidence type="ECO:0000313" key="1">
    <source>
        <dbReference type="EMBL" id="GIY86119.1"/>
    </source>
</evidence>
<name>A0AAV4WWU4_CAEEX</name>
<proteinExistence type="predicted"/>
<sequence>MNPTRAPVTTLTDNMQKSAGLNSNAVFVTIPVIVIEEICKKWTFLKKKSQYCPRKKGDADGGRGDSATTEGVLSSMWRKITNFFTSAEGSTSVPGSENYTARYAEVNDRPARMVRPETRRGNVHHDYRRREAYRRDIQGDEGKKNHTLDFITKSH</sequence>
<evidence type="ECO:0000313" key="2">
    <source>
        <dbReference type="Proteomes" id="UP001054945"/>
    </source>
</evidence>
<dbReference type="EMBL" id="BPLR01016743">
    <property type="protein sequence ID" value="GIY86119.1"/>
    <property type="molecule type" value="Genomic_DNA"/>
</dbReference>
<dbReference type="Proteomes" id="UP001054945">
    <property type="component" value="Unassembled WGS sequence"/>
</dbReference>